<reference evidence="1" key="2">
    <citation type="submission" date="2020-05" db="UniProtKB">
        <authorList>
            <consortium name="EnsemblMetazoa"/>
        </authorList>
    </citation>
    <scope>IDENTIFICATION</scope>
    <source>
        <strain evidence="1">IAEA</strain>
    </source>
</reference>
<sequence>MEKLKLETFENPVSLIEYESAGVRFNSLHVILTHSFPYIRYVRSLLYHPSPVTSAKACKKRQQFKFLFGADLAPTLTNAALGLMSNIPTFVFVLFIGSTIRTTMATIAPTSNAWNHVAKLVKTIKHLQWPFFNIYFNIPGVNTTNDNQEEEEEEGIQYDECYKRSKIRNIFSFSSNGLILCRQKDPFYYSSSNIANILKTISRL</sequence>
<evidence type="ECO:0000313" key="1">
    <source>
        <dbReference type="EnsemblMetazoa" id="GBRI027656-PA"/>
    </source>
</evidence>
<dbReference type="VEuPathDB" id="VectorBase:GBRI027656"/>
<dbReference type="AlphaFoldDB" id="A0A1A9WPZ9"/>
<dbReference type="EnsemblMetazoa" id="GBRI027656-RA">
    <property type="protein sequence ID" value="GBRI027656-PA"/>
    <property type="gene ID" value="GBRI027656"/>
</dbReference>
<name>A0A1A9WPZ9_9MUSC</name>
<dbReference type="Proteomes" id="UP000091820">
    <property type="component" value="Unassembled WGS sequence"/>
</dbReference>
<keyword evidence="2" id="KW-1185">Reference proteome</keyword>
<reference evidence="2" key="1">
    <citation type="submission" date="2014-03" db="EMBL/GenBank/DDBJ databases">
        <authorList>
            <person name="Aksoy S."/>
            <person name="Warren W."/>
            <person name="Wilson R.K."/>
        </authorList>
    </citation>
    <scope>NUCLEOTIDE SEQUENCE [LARGE SCALE GENOMIC DNA]</scope>
    <source>
        <strain evidence="2">IAEA</strain>
    </source>
</reference>
<organism evidence="1 2">
    <name type="scientific">Glossina brevipalpis</name>
    <dbReference type="NCBI Taxonomy" id="37001"/>
    <lineage>
        <taxon>Eukaryota</taxon>
        <taxon>Metazoa</taxon>
        <taxon>Ecdysozoa</taxon>
        <taxon>Arthropoda</taxon>
        <taxon>Hexapoda</taxon>
        <taxon>Insecta</taxon>
        <taxon>Pterygota</taxon>
        <taxon>Neoptera</taxon>
        <taxon>Endopterygota</taxon>
        <taxon>Diptera</taxon>
        <taxon>Brachycera</taxon>
        <taxon>Muscomorpha</taxon>
        <taxon>Hippoboscoidea</taxon>
        <taxon>Glossinidae</taxon>
        <taxon>Glossina</taxon>
    </lineage>
</organism>
<proteinExistence type="predicted"/>
<evidence type="ECO:0000313" key="2">
    <source>
        <dbReference type="Proteomes" id="UP000091820"/>
    </source>
</evidence>
<accession>A0A1A9WPZ9</accession>
<protein>
    <submittedName>
        <fullName evidence="1">Uncharacterized protein</fullName>
    </submittedName>
</protein>